<dbReference type="GO" id="GO:0005975">
    <property type="term" value="P:carbohydrate metabolic process"/>
    <property type="evidence" value="ECO:0007669"/>
    <property type="project" value="InterPro"/>
</dbReference>
<dbReference type="InterPro" id="IPR008928">
    <property type="entry name" value="6-hairpin_glycosidase_sf"/>
</dbReference>
<feature type="domain" description="Non-reducing end beta-L-arabinofuranosidase-like GH127 C-terminal" evidence="3">
    <location>
        <begin position="592"/>
        <end position="741"/>
    </location>
</feature>
<evidence type="ECO:0000313" key="5">
    <source>
        <dbReference type="Proteomes" id="UP000326060"/>
    </source>
</evidence>
<feature type="domain" description="Non-reducing end beta-L-arabinofuranosidase-like GH127 catalytic" evidence="1">
    <location>
        <begin position="21"/>
        <end position="466"/>
    </location>
</feature>
<dbReference type="InterPro" id="IPR049049">
    <property type="entry name" value="Beta-AFase-like_GH127_C"/>
</dbReference>
<proteinExistence type="predicted"/>
<evidence type="ECO:0000313" key="4">
    <source>
        <dbReference type="EMBL" id="KAA8815397.1"/>
    </source>
</evidence>
<dbReference type="RefSeq" id="WP_150394676.1">
    <property type="nucleotide sequence ID" value="NZ_RZJP01000004.1"/>
</dbReference>
<comment type="caution">
    <text evidence="4">The sequence shown here is derived from an EMBL/GenBank/DDBJ whole genome shotgun (WGS) entry which is preliminary data.</text>
</comment>
<dbReference type="SUPFAM" id="SSF48208">
    <property type="entry name" value="Six-hairpin glycosidases"/>
    <property type="match status" value="1"/>
</dbReference>
<sequence>MTDSATTPEAARHSTPLKLRDVTVTDAFWHTEQELVRTAVLPFQWNALNDNVPGAAPSYCMHNFKAAAAQNARKNTEGKQFVPPAYSYRGFESKPEDPAHPDPDKFYGFVFQDTDFSKWVEAVGYSLAHHPDAELEATADKAIDIVCAAQLDNGYLDTYYILNGMDRAFHNLRWHHELYCLGHLIEGAIAYYEGTGKDKLLKAAERFADYTAEYFGPNEGQCKGYPGHEIAEMALARLAGVTGDRKYLDLAKFFIDERGTEPNYFRYEGERDKKDGSADTDWRFDYPYAQAHEPVREQTEAVGHAVRAGYLYSGMAAVARMTDDPTLAKACENLWRNIVDKKLYVTGGIGGTREGEAFSYNYDLPNDSAYSESCAAISLAFFARRMLELDPKAEYADVMELALYNTTLAGMALDGKSFFYVNPLEVNPYACHKDRRLDHVKPVRQKWFGCACCPPNIARIVESVQEYAYTVSDDASTLYTHLYMGGEAKAALGGVPVRLSVDADLPWHGDGSVVVHLGEDSDGVSGRFTLAFRLPGWAGAQGAAAAAISATGESPEADGSPRITRDVRDGYLYLTGEWRDGDIVSFDFPMPVRMLKANPLVREDVGKVAFTRGPITFCAEERDNGANLHLLHADVARILADPGSIKVEDFDFHAGAKGIDDQGQGEVDQVTRHMVRLEVPAWREVVPASVADAPAGDSADAPAFSPLYAQYAPAERESVTATLIPYFAWANRGENEMTVFLHD</sequence>
<keyword evidence="4" id="KW-0378">Hydrolase</keyword>
<protein>
    <submittedName>
        <fullName evidence="4">Glycoside hydrolase family 127 protein</fullName>
    </submittedName>
</protein>
<gene>
    <name evidence="4" type="ORF">EMB92_09415</name>
</gene>
<dbReference type="Pfam" id="PF07944">
    <property type="entry name" value="Beta-AFase-like_GH127_cat"/>
    <property type="match status" value="1"/>
</dbReference>
<feature type="domain" description="Non-reducing end beta-L-arabinofuranosidase-like GH127 middle" evidence="2">
    <location>
        <begin position="477"/>
        <end position="590"/>
    </location>
</feature>
<dbReference type="InterPro" id="IPR012878">
    <property type="entry name" value="Beta-AFase-like_GH127_cat"/>
</dbReference>
<dbReference type="Pfam" id="PF20737">
    <property type="entry name" value="Glyco_hydro127C"/>
    <property type="match status" value="1"/>
</dbReference>
<evidence type="ECO:0000259" key="3">
    <source>
        <dbReference type="Pfam" id="PF20737"/>
    </source>
</evidence>
<dbReference type="PANTHER" id="PTHR43465:SF2">
    <property type="entry name" value="DUF1680 DOMAIN PROTEIN (AFU_ORTHOLOGUE AFUA_1G08910)"/>
    <property type="match status" value="1"/>
</dbReference>
<dbReference type="PANTHER" id="PTHR43465">
    <property type="entry name" value="DUF1680 DOMAIN PROTEIN (AFU_ORTHOLOGUE AFUA_1G08910)"/>
    <property type="match status" value="1"/>
</dbReference>
<accession>A0A5M9ZAL5</accession>
<evidence type="ECO:0000259" key="2">
    <source>
        <dbReference type="Pfam" id="PF20736"/>
    </source>
</evidence>
<dbReference type="InterPro" id="IPR049046">
    <property type="entry name" value="Beta-AFase-like_GH127_middle"/>
</dbReference>
<name>A0A5M9ZAL5_9BIFI</name>
<evidence type="ECO:0000259" key="1">
    <source>
        <dbReference type="Pfam" id="PF07944"/>
    </source>
</evidence>
<dbReference type="Proteomes" id="UP000326060">
    <property type="component" value="Unassembled WGS sequence"/>
</dbReference>
<dbReference type="AlphaFoldDB" id="A0A5M9ZAL5"/>
<dbReference type="Pfam" id="PF20736">
    <property type="entry name" value="Glyco_hydro127M"/>
    <property type="match status" value="1"/>
</dbReference>
<organism evidence="4 5">
    <name type="scientific">Bifidobacterium callitrichos</name>
    <dbReference type="NCBI Taxonomy" id="762209"/>
    <lineage>
        <taxon>Bacteria</taxon>
        <taxon>Bacillati</taxon>
        <taxon>Actinomycetota</taxon>
        <taxon>Actinomycetes</taxon>
        <taxon>Bifidobacteriales</taxon>
        <taxon>Bifidobacteriaceae</taxon>
        <taxon>Bifidobacterium</taxon>
    </lineage>
</organism>
<dbReference type="EMBL" id="RZJP01000004">
    <property type="protein sequence ID" value="KAA8815397.1"/>
    <property type="molecule type" value="Genomic_DNA"/>
</dbReference>
<dbReference type="GO" id="GO:0016787">
    <property type="term" value="F:hydrolase activity"/>
    <property type="evidence" value="ECO:0007669"/>
    <property type="project" value="UniProtKB-KW"/>
</dbReference>
<dbReference type="InterPro" id="IPR049174">
    <property type="entry name" value="Beta-AFase-like"/>
</dbReference>
<reference evidence="4 5" key="1">
    <citation type="journal article" date="2019" name="Syst. Appl. Microbiol.">
        <title>Characterization of Bifidobacterium species in feaces of the Egyptian fruit bat: Description of B. vespertilionis sp. nov. and B. rousetti sp. nov.</title>
        <authorList>
            <person name="Modesto M."/>
            <person name="Satti M."/>
            <person name="Watanabe K."/>
            <person name="Puglisi E."/>
            <person name="Morelli L."/>
            <person name="Huang C.-H."/>
            <person name="Liou J.-S."/>
            <person name="Miyashita M."/>
            <person name="Tamura T."/>
            <person name="Saito S."/>
            <person name="Mori K."/>
            <person name="Huang L."/>
            <person name="Sciavilla P."/>
            <person name="Sandri C."/>
            <person name="Spiezio C."/>
            <person name="Vitali F."/>
            <person name="Cavalieri D."/>
            <person name="Perpetuini G."/>
            <person name="Tofalo R."/>
            <person name="Bonetti A."/>
            <person name="Arita M."/>
            <person name="Mattarelli P."/>
        </authorList>
    </citation>
    <scope>NUCLEOTIDE SEQUENCE [LARGE SCALE GENOMIC DNA]</scope>
    <source>
        <strain evidence="4 5">RST27</strain>
    </source>
</reference>